<dbReference type="GO" id="GO:0004420">
    <property type="term" value="F:hydroxymethylglutaryl-CoA reductase (NADPH) activity"/>
    <property type="evidence" value="ECO:0007669"/>
    <property type="project" value="InterPro"/>
</dbReference>
<organism evidence="3 4">
    <name type="scientific">Stenotrophomonas terrae</name>
    <dbReference type="NCBI Taxonomy" id="405446"/>
    <lineage>
        <taxon>Bacteria</taxon>
        <taxon>Pseudomonadati</taxon>
        <taxon>Pseudomonadota</taxon>
        <taxon>Gammaproteobacteria</taxon>
        <taxon>Lysobacterales</taxon>
        <taxon>Lysobacteraceae</taxon>
        <taxon>Stenotrophomonas</taxon>
    </lineage>
</organism>
<dbReference type="RefSeq" id="WP_057628423.1">
    <property type="nucleotide sequence ID" value="NZ_LDJJ01000030.1"/>
</dbReference>
<protein>
    <submittedName>
        <fullName evidence="3">Uncharacterized protein</fullName>
    </submittedName>
</protein>
<dbReference type="Pfam" id="PF00368">
    <property type="entry name" value="HMG-CoA_red"/>
    <property type="match status" value="1"/>
</dbReference>
<dbReference type="SUPFAM" id="SSF56542">
    <property type="entry name" value="Substrate-binding domain of HMG-CoA reductase"/>
    <property type="match status" value="1"/>
</dbReference>
<dbReference type="InterPro" id="IPR009023">
    <property type="entry name" value="HMG_CoA_Rdtase_NAD(P)-bd_sf"/>
</dbReference>
<dbReference type="AlphaFoldDB" id="A0A0R0CNT3"/>
<dbReference type="InterPro" id="IPR009029">
    <property type="entry name" value="HMG_CoA_Rdtase_sub-bd_dom_sf"/>
</dbReference>
<comment type="similarity">
    <text evidence="1">Belongs to the HMG-CoA reductase family.</text>
</comment>
<dbReference type="EMBL" id="LDJJ01000030">
    <property type="protein sequence ID" value="KRG67527.1"/>
    <property type="molecule type" value="Genomic_DNA"/>
</dbReference>
<dbReference type="Proteomes" id="UP000051863">
    <property type="component" value="Unassembled WGS sequence"/>
</dbReference>
<dbReference type="InterPro" id="IPR002202">
    <property type="entry name" value="HMG_CoA_Rdtase"/>
</dbReference>
<reference evidence="3 4" key="1">
    <citation type="submission" date="2015-05" db="EMBL/GenBank/DDBJ databases">
        <title>Genome sequencing and analysis of members of genus Stenotrophomonas.</title>
        <authorList>
            <person name="Patil P.P."/>
            <person name="Midha S."/>
            <person name="Patil P.B."/>
        </authorList>
    </citation>
    <scope>NUCLEOTIDE SEQUENCE [LARGE SCALE GENOMIC DNA]</scope>
    <source>
        <strain evidence="3 4">DSM 18941</strain>
    </source>
</reference>
<dbReference type="SUPFAM" id="SSF55035">
    <property type="entry name" value="NAD-binding domain of HMG-CoA reductase"/>
    <property type="match status" value="1"/>
</dbReference>
<dbReference type="Gene3D" id="1.10.8.660">
    <property type="match status" value="1"/>
</dbReference>
<keyword evidence="4" id="KW-1185">Reference proteome</keyword>
<dbReference type="Gene3D" id="3.30.70.420">
    <property type="entry name" value="Hydroxymethylglutaryl-CoA reductase, class I/II, NAD/NADP-binding domain"/>
    <property type="match status" value="1"/>
</dbReference>
<gene>
    <name evidence="3" type="ORF">ABB27_09330</name>
</gene>
<evidence type="ECO:0000256" key="1">
    <source>
        <dbReference type="ARBA" id="ARBA00007661"/>
    </source>
</evidence>
<comment type="caution">
    <text evidence="3">The sequence shown here is derived from an EMBL/GenBank/DDBJ whole genome shotgun (WGS) entry which is preliminary data.</text>
</comment>
<sequence>MPDNTASATGFIDGLLINDIDQCMPATADLGWMAGVGRIAQLARGAGGFIAFCAGPLVRSRIQFTGIADVYNARRQVLRLRNELIGLANTMNPKLVALGGGCKDIAVYARQTLQHGAYLEVDLIVDVPNRSDANILDSMLSRMAPLIEQLTLGTRNRTSISDIADQQLLCAQVAFDAHCFALAPQDADALASRIVDLHRHICTTPGLMRLHNAGVVKAVNSVLAAITPAATDKPHCRTAQSDHDAPLCIWYRDHRGRLCGRIALPLITGLVEHDERMPAMSRTSSSVHQLNHAVAAIGLAQSLASLHADASDAIALAEPGQHAHDVALLVGARGDEVAKLVNAMVQPQDIRCDHAIDLLDALQSQ</sequence>
<dbReference type="PATRIC" id="fig|405446.3.peg.1351"/>
<evidence type="ECO:0000256" key="2">
    <source>
        <dbReference type="ARBA" id="ARBA00023002"/>
    </source>
</evidence>
<accession>A0A0R0CNT3</accession>
<name>A0A0R0CNT3_9GAMM</name>
<proteinExistence type="inferred from homology"/>
<evidence type="ECO:0000313" key="3">
    <source>
        <dbReference type="EMBL" id="KRG67527.1"/>
    </source>
</evidence>
<dbReference type="GO" id="GO:0015936">
    <property type="term" value="P:coenzyme A metabolic process"/>
    <property type="evidence" value="ECO:0007669"/>
    <property type="project" value="InterPro"/>
</dbReference>
<evidence type="ECO:0000313" key="4">
    <source>
        <dbReference type="Proteomes" id="UP000051863"/>
    </source>
</evidence>
<dbReference type="OrthoDB" id="9764892at2"/>
<keyword evidence="2" id="KW-0560">Oxidoreductase</keyword>